<dbReference type="AlphaFoldDB" id="A0A5B7HR11"/>
<name>A0A5B7HR11_PORTR</name>
<accession>A0A5B7HR11</accession>
<sequence>MPHEPLILRQAPPRAWRQLDLPTPKPPNFTPTSLAPSLHPSQSTPFLPPSLPVSPLSLLSLQ</sequence>
<feature type="region of interest" description="Disordered" evidence="1">
    <location>
        <begin position="1"/>
        <end position="62"/>
    </location>
</feature>
<keyword evidence="3" id="KW-1185">Reference proteome</keyword>
<proteinExistence type="predicted"/>
<feature type="compositionally biased region" description="Low complexity" evidence="1">
    <location>
        <begin position="53"/>
        <end position="62"/>
    </location>
</feature>
<reference evidence="2 3" key="1">
    <citation type="submission" date="2019-05" db="EMBL/GenBank/DDBJ databases">
        <title>Another draft genome of Portunus trituberculatus and its Hox gene families provides insights of decapod evolution.</title>
        <authorList>
            <person name="Jeong J.-H."/>
            <person name="Song I."/>
            <person name="Kim S."/>
            <person name="Choi T."/>
            <person name="Kim D."/>
            <person name="Ryu S."/>
            <person name="Kim W."/>
        </authorList>
    </citation>
    <scope>NUCLEOTIDE SEQUENCE [LARGE SCALE GENOMIC DNA]</scope>
    <source>
        <tissue evidence="2">Muscle</tissue>
    </source>
</reference>
<evidence type="ECO:0000256" key="1">
    <source>
        <dbReference type="SAM" id="MobiDB-lite"/>
    </source>
</evidence>
<evidence type="ECO:0000313" key="2">
    <source>
        <dbReference type="EMBL" id="MPC74900.1"/>
    </source>
</evidence>
<organism evidence="2 3">
    <name type="scientific">Portunus trituberculatus</name>
    <name type="common">Swimming crab</name>
    <name type="synonym">Neptunus trituberculatus</name>
    <dbReference type="NCBI Taxonomy" id="210409"/>
    <lineage>
        <taxon>Eukaryota</taxon>
        <taxon>Metazoa</taxon>
        <taxon>Ecdysozoa</taxon>
        <taxon>Arthropoda</taxon>
        <taxon>Crustacea</taxon>
        <taxon>Multicrustacea</taxon>
        <taxon>Malacostraca</taxon>
        <taxon>Eumalacostraca</taxon>
        <taxon>Eucarida</taxon>
        <taxon>Decapoda</taxon>
        <taxon>Pleocyemata</taxon>
        <taxon>Brachyura</taxon>
        <taxon>Eubrachyura</taxon>
        <taxon>Portunoidea</taxon>
        <taxon>Portunidae</taxon>
        <taxon>Portuninae</taxon>
        <taxon>Portunus</taxon>
    </lineage>
</organism>
<feature type="compositionally biased region" description="Polar residues" evidence="1">
    <location>
        <begin position="30"/>
        <end position="42"/>
    </location>
</feature>
<dbReference type="Proteomes" id="UP000324222">
    <property type="component" value="Unassembled WGS sequence"/>
</dbReference>
<dbReference type="EMBL" id="VSRR010039969">
    <property type="protein sequence ID" value="MPC74900.1"/>
    <property type="molecule type" value="Genomic_DNA"/>
</dbReference>
<protein>
    <submittedName>
        <fullName evidence="2">Uncharacterized protein</fullName>
    </submittedName>
</protein>
<gene>
    <name evidence="2" type="ORF">E2C01_069280</name>
</gene>
<evidence type="ECO:0000313" key="3">
    <source>
        <dbReference type="Proteomes" id="UP000324222"/>
    </source>
</evidence>
<comment type="caution">
    <text evidence="2">The sequence shown here is derived from an EMBL/GenBank/DDBJ whole genome shotgun (WGS) entry which is preliminary data.</text>
</comment>